<evidence type="ECO:0000256" key="1">
    <source>
        <dbReference type="SAM" id="SignalP"/>
    </source>
</evidence>
<dbReference type="Proteomes" id="UP001054945">
    <property type="component" value="Unassembled WGS sequence"/>
</dbReference>
<name>A0AAV4Q7E3_CAEEX</name>
<accession>A0AAV4Q7E3</accession>
<protein>
    <recommendedName>
        <fullName evidence="4">Secreted protein</fullName>
    </recommendedName>
</protein>
<keyword evidence="3" id="KW-1185">Reference proteome</keyword>
<reference evidence="2 3" key="1">
    <citation type="submission" date="2021-06" db="EMBL/GenBank/DDBJ databases">
        <title>Caerostris extrusa draft genome.</title>
        <authorList>
            <person name="Kono N."/>
            <person name="Arakawa K."/>
        </authorList>
    </citation>
    <scope>NUCLEOTIDE SEQUENCE [LARGE SCALE GENOMIC DNA]</scope>
</reference>
<comment type="caution">
    <text evidence="2">The sequence shown here is derived from an EMBL/GenBank/DDBJ whole genome shotgun (WGS) entry which is preliminary data.</text>
</comment>
<sequence>MMVAVLHNAISIALVAISGLNVLHRHSQGTRVEPSPCFAHHLGSFSRTNTEKEVPEIPFCRTSAVLKKEIDSFQMFVAFKS</sequence>
<dbReference type="AlphaFoldDB" id="A0AAV4Q7E3"/>
<organism evidence="2 3">
    <name type="scientific">Caerostris extrusa</name>
    <name type="common">Bark spider</name>
    <name type="synonym">Caerostris bankana</name>
    <dbReference type="NCBI Taxonomy" id="172846"/>
    <lineage>
        <taxon>Eukaryota</taxon>
        <taxon>Metazoa</taxon>
        <taxon>Ecdysozoa</taxon>
        <taxon>Arthropoda</taxon>
        <taxon>Chelicerata</taxon>
        <taxon>Arachnida</taxon>
        <taxon>Araneae</taxon>
        <taxon>Araneomorphae</taxon>
        <taxon>Entelegynae</taxon>
        <taxon>Araneoidea</taxon>
        <taxon>Araneidae</taxon>
        <taxon>Caerostris</taxon>
    </lineage>
</organism>
<feature type="chain" id="PRO_5043472787" description="Secreted protein" evidence="1">
    <location>
        <begin position="30"/>
        <end position="81"/>
    </location>
</feature>
<evidence type="ECO:0008006" key="4">
    <source>
        <dbReference type="Google" id="ProtNLM"/>
    </source>
</evidence>
<evidence type="ECO:0000313" key="3">
    <source>
        <dbReference type="Proteomes" id="UP001054945"/>
    </source>
</evidence>
<keyword evidence="1" id="KW-0732">Signal</keyword>
<gene>
    <name evidence="2" type="ORF">CEXT_106261</name>
</gene>
<proteinExistence type="predicted"/>
<evidence type="ECO:0000313" key="2">
    <source>
        <dbReference type="EMBL" id="GIY04311.1"/>
    </source>
</evidence>
<feature type="signal peptide" evidence="1">
    <location>
        <begin position="1"/>
        <end position="29"/>
    </location>
</feature>
<dbReference type="EMBL" id="BPLR01005696">
    <property type="protein sequence ID" value="GIY04311.1"/>
    <property type="molecule type" value="Genomic_DNA"/>
</dbReference>